<evidence type="ECO:0008006" key="2">
    <source>
        <dbReference type="Google" id="ProtNLM"/>
    </source>
</evidence>
<sequence>MDKRFLAVMRELQALVARKNGEDTLRFYHGPKHSGMVLGYVIVLAELALCSETEIEDLARAAAGHDLEQKLGPEKNEMESMRLIGGCMRRHGYSEEEIKRTTSLVPGTIVYWVDGEMHQRAENMNHLSQILADADLSALGARGDDFADMALRLMAEFAKKPISEFTKEEVIAGWKNQVKFMTGRRYLTTEAEFLFRNNFIMNLAYARRMAGM</sequence>
<reference evidence="1" key="1">
    <citation type="journal article" date="2015" name="Nature">
        <title>rRNA introns, odd ribosomes, and small enigmatic genomes across a large radiation of phyla.</title>
        <authorList>
            <person name="Brown C.T."/>
            <person name="Hug L.A."/>
            <person name="Thomas B.C."/>
            <person name="Sharon I."/>
            <person name="Castelle C.J."/>
            <person name="Singh A."/>
            <person name="Wilkins M.J."/>
            <person name="Williams K.H."/>
            <person name="Banfield J.F."/>
        </authorList>
    </citation>
    <scope>NUCLEOTIDE SEQUENCE [LARGE SCALE GENOMIC DNA]</scope>
</reference>
<protein>
    <recommendedName>
        <fullName evidence="2">HD domain-containing protein</fullName>
    </recommendedName>
</protein>
<dbReference type="STRING" id="1618384.UW68_C0012G0012"/>
<dbReference type="EMBL" id="LCJG01000012">
    <property type="protein sequence ID" value="KKT73319.1"/>
    <property type="molecule type" value="Genomic_DNA"/>
</dbReference>
<organism evidence="1">
    <name type="scientific">Candidatus Collierbacteria bacterium GW2011_GWB1_44_6</name>
    <dbReference type="NCBI Taxonomy" id="1618384"/>
    <lineage>
        <taxon>Bacteria</taxon>
        <taxon>Candidatus Collieribacteriota</taxon>
    </lineage>
</organism>
<name>A0A0G1MMS8_9BACT</name>
<gene>
    <name evidence="1" type="ORF">UW68_C0012G0012</name>
</gene>
<comment type="caution">
    <text evidence="1">The sequence shown here is derived from an EMBL/GenBank/DDBJ whole genome shotgun (WGS) entry which is preliminary data.</text>
</comment>
<dbReference type="Proteomes" id="UP000034835">
    <property type="component" value="Unassembled WGS sequence"/>
</dbReference>
<dbReference type="SUPFAM" id="SSF109604">
    <property type="entry name" value="HD-domain/PDEase-like"/>
    <property type="match status" value="1"/>
</dbReference>
<accession>A0A0G1MMS8</accession>
<evidence type="ECO:0000313" key="1">
    <source>
        <dbReference type="EMBL" id="KKT73319.1"/>
    </source>
</evidence>
<dbReference type="AlphaFoldDB" id="A0A0G1MMS8"/>
<dbReference type="Gene3D" id="1.10.3210.10">
    <property type="entry name" value="Hypothetical protein af1432"/>
    <property type="match status" value="1"/>
</dbReference>
<proteinExistence type="predicted"/>